<dbReference type="GO" id="GO:0043022">
    <property type="term" value="F:ribosome binding"/>
    <property type="evidence" value="ECO:0007669"/>
    <property type="project" value="TreeGrafter"/>
</dbReference>
<comment type="function">
    <text evidence="4 6">IF-3 binds to the 30S ribosomal subunit and shifts the equilibrium between 70S ribosomes and their 50S and 30S subunits in favor of the free subunits, thus enhancing the availability of 30S subunits on which protein synthesis initiation begins.</text>
</comment>
<dbReference type="EMBL" id="CBFW010000257">
    <property type="protein sequence ID" value="CDC74910.1"/>
    <property type="molecule type" value="Genomic_DNA"/>
</dbReference>
<dbReference type="SUPFAM" id="SSF55200">
    <property type="entry name" value="Translation initiation factor IF3, C-terminal domain"/>
    <property type="match status" value="1"/>
</dbReference>
<comment type="similarity">
    <text evidence="1 4 6">Belongs to the IF-3 family.</text>
</comment>
<dbReference type="NCBIfam" id="TIGR00168">
    <property type="entry name" value="infC"/>
    <property type="match status" value="1"/>
</dbReference>
<dbReference type="InterPro" id="IPR019814">
    <property type="entry name" value="Translation_initiation_fac_3_N"/>
</dbReference>
<reference evidence="10 12" key="2">
    <citation type="submission" date="2022-03" db="EMBL/GenBank/DDBJ databases">
        <title>Metagenome-assembled genomes from swine fecal metagenomes.</title>
        <authorList>
            <person name="Holman D.B."/>
            <person name="Kommadath A."/>
        </authorList>
    </citation>
    <scope>NUCLEOTIDE SEQUENCE [LARGE SCALE GENOMIC DNA]</scope>
    <source>
        <strain evidence="10">SUG147</strain>
    </source>
</reference>
<evidence type="ECO:0000313" key="12">
    <source>
        <dbReference type="Proteomes" id="UP001139365"/>
    </source>
</evidence>
<accession>R6TRV0</accession>
<evidence type="ECO:0000259" key="7">
    <source>
        <dbReference type="Pfam" id="PF00707"/>
    </source>
</evidence>
<keyword evidence="4" id="KW-0963">Cytoplasm</keyword>
<keyword evidence="3 4" id="KW-0648">Protein biosynthesis</keyword>
<dbReference type="STRING" id="1263015.BN580_00106"/>
<comment type="caution">
    <text evidence="9">The sequence shown here is derived from an EMBL/GenBank/DDBJ whole genome shotgun (WGS) entry which is preliminary data.</text>
</comment>
<name>R6TRV0_9BACT</name>
<evidence type="ECO:0000256" key="4">
    <source>
        <dbReference type="HAMAP-Rule" id="MF_00080"/>
    </source>
</evidence>
<evidence type="ECO:0000313" key="10">
    <source>
        <dbReference type="EMBL" id="MCI5755424.1"/>
    </source>
</evidence>
<evidence type="ECO:0000256" key="1">
    <source>
        <dbReference type="ARBA" id="ARBA00005439"/>
    </source>
</evidence>
<evidence type="ECO:0000259" key="8">
    <source>
        <dbReference type="Pfam" id="PF05198"/>
    </source>
</evidence>
<dbReference type="GO" id="GO:0003743">
    <property type="term" value="F:translation initiation factor activity"/>
    <property type="evidence" value="ECO:0007669"/>
    <property type="project" value="UniProtKB-UniRule"/>
</dbReference>
<dbReference type="HAMAP" id="MF_00080">
    <property type="entry name" value="IF_3"/>
    <property type="match status" value="1"/>
</dbReference>
<dbReference type="Pfam" id="PF00707">
    <property type="entry name" value="IF3_C"/>
    <property type="match status" value="1"/>
</dbReference>
<dbReference type="EMBL" id="JALEMU010000062">
    <property type="protein sequence ID" value="MCI5755424.1"/>
    <property type="molecule type" value="Genomic_DNA"/>
</dbReference>
<feature type="domain" description="Translation initiation factor 3 C-terminal" evidence="7">
    <location>
        <begin position="87"/>
        <end position="170"/>
    </location>
</feature>
<comment type="subcellular location">
    <subcellularLocation>
        <location evidence="4 6">Cytoplasm</location>
    </subcellularLocation>
</comment>
<comment type="subunit">
    <text evidence="4 6">Monomer.</text>
</comment>
<evidence type="ECO:0000256" key="5">
    <source>
        <dbReference type="NCBIfam" id="TIGR00168"/>
    </source>
</evidence>
<dbReference type="InterPro" id="IPR001288">
    <property type="entry name" value="Translation_initiation_fac_3"/>
</dbReference>
<dbReference type="InterPro" id="IPR036788">
    <property type="entry name" value="T_IF-3_C_sf"/>
</dbReference>
<dbReference type="Proteomes" id="UP000017938">
    <property type="component" value="Unassembled WGS sequence"/>
</dbReference>
<dbReference type="Pfam" id="PF05198">
    <property type="entry name" value="IF3_N"/>
    <property type="match status" value="1"/>
</dbReference>
<dbReference type="GO" id="GO:0005829">
    <property type="term" value="C:cytosol"/>
    <property type="evidence" value="ECO:0007669"/>
    <property type="project" value="TreeGrafter"/>
</dbReference>
<dbReference type="InterPro" id="IPR019813">
    <property type="entry name" value="Translation_initiation_fac3_CS"/>
</dbReference>
<dbReference type="GO" id="GO:0032790">
    <property type="term" value="P:ribosome disassembly"/>
    <property type="evidence" value="ECO:0007669"/>
    <property type="project" value="TreeGrafter"/>
</dbReference>
<dbReference type="SUPFAM" id="SSF54364">
    <property type="entry name" value="Translation initiation factor IF3, N-terminal domain"/>
    <property type="match status" value="1"/>
</dbReference>
<dbReference type="PANTHER" id="PTHR10938:SF0">
    <property type="entry name" value="TRANSLATION INITIATION FACTOR IF-3, MITOCHONDRIAL"/>
    <property type="match status" value="1"/>
</dbReference>
<dbReference type="Gene3D" id="3.30.110.10">
    <property type="entry name" value="Translation initiation factor 3 (IF-3), C-terminal domain"/>
    <property type="match status" value="1"/>
</dbReference>
<proteinExistence type="inferred from homology"/>
<dbReference type="InterPro" id="IPR019815">
    <property type="entry name" value="Translation_initiation_fac_3_C"/>
</dbReference>
<protein>
    <recommendedName>
        <fullName evidence="4 5">Translation initiation factor IF-3</fullName>
    </recommendedName>
</protein>
<dbReference type="PROSITE" id="PS00938">
    <property type="entry name" value="IF3"/>
    <property type="match status" value="1"/>
</dbReference>
<dbReference type="AlphaFoldDB" id="R6TRV0"/>
<dbReference type="FunFam" id="3.30.110.10:FF:000001">
    <property type="entry name" value="Translation initiation factor IF-3"/>
    <property type="match status" value="1"/>
</dbReference>
<gene>
    <name evidence="4 10" type="primary">infC</name>
    <name evidence="9" type="ORF">BN580_00106</name>
    <name evidence="10" type="ORF">MR241_03930</name>
</gene>
<dbReference type="InterPro" id="IPR036787">
    <property type="entry name" value="T_IF-3_N_sf"/>
</dbReference>
<evidence type="ECO:0000256" key="2">
    <source>
        <dbReference type="ARBA" id="ARBA00022540"/>
    </source>
</evidence>
<feature type="domain" description="Translation initiation factor 3 N-terminal" evidence="8">
    <location>
        <begin position="15"/>
        <end position="79"/>
    </location>
</feature>
<evidence type="ECO:0000256" key="3">
    <source>
        <dbReference type="ARBA" id="ARBA00022917"/>
    </source>
</evidence>
<evidence type="ECO:0000313" key="11">
    <source>
        <dbReference type="Proteomes" id="UP000017938"/>
    </source>
</evidence>
<sequence length="188" mass="20927">MTINEGITSLQGFNRSKQVRVIGPAGEQLGVMALQNAQNTAYDRGLDLVLIAPQGEPPVCRIMDYGKFRFERDKKEKEARKKQQIAEIKEIQLSCHIDVNDFNTKVNHALRFLGNGDKVRVMVKFRGRQITHSELGVELLKKFEQACAEKGTVEKAPAIEGRSMIMFISPLKPTASKEKAKAASDAGK</sequence>
<evidence type="ECO:0000313" key="9">
    <source>
        <dbReference type="EMBL" id="CDC74910.1"/>
    </source>
</evidence>
<dbReference type="Gene3D" id="3.10.20.80">
    <property type="entry name" value="Translation initiation factor 3 (IF-3), N-terminal domain"/>
    <property type="match status" value="1"/>
</dbReference>
<keyword evidence="2 4" id="KW-0396">Initiation factor</keyword>
<evidence type="ECO:0000256" key="6">
    <source>
        <dbReference type="RuleBase" id="RU000646"/>
    </source>
</evidence>
<dbReference type="Proteomes" id="UP001139365">
    <property type="component" value="Unassembled WGS sequence"/>
</dbReference>
<dbReference type="GO" id="GO:0016020">
    <property type="term" value="C:membrane"/>
    <property type="evidence" value="ECO:0007669"/>
    <property type="project" value="TreeGrafter"/>
</dbReference>
<dbReference type="PANTHER" id="PTHR10938">
    <property type="entry name" value="TRANSLATION INITIATION FACTOR IF-3"/>
    <property type="match status" value="1"/>
</dbReference>
<reference evidence="9" key="1">
    <citation type="submission" date="2012-11" db="EMBL/GenBank/DDBJ databases">
        <title>Dependencies among metagenomic species, viruses, plasmids and units of genetic variation.</title>
        <authorList>
            <person name="Nielsen H.B."/>
            <person name="Almeida M."/>
            <person name="Juncker A.S."/>
            <person name="Rasmussen S."/>
            <person name="Li J."/>
            <person name="Sunagawa S."/>
            <person name="Plichta D."/>
            <person name="Gautier L."/>
            <person name="Le Chatelier E."/>
            <person name="Peletier E."/>
            <person name="Bonde I."/>
            <person name="Nielsen T."/>
            <person name="Manichanh C."/>
            <person name="Arumugam M."/>
            <person name="Batto J."/>
            <person name="Santos M.B.Q.D."/>
            <person name="Blom N."/>
            <person name="Borruel N."/>
            <person name="Burgdorf K.S."/>
            <person name="Boumezbeur F."/>
            <person name="Casellas F."/>
            <person name="Dore J."/>
            <person name="Guarner F."/>
            <person name="Hansen T."/>
            <person name="Hildebrand F."/>
            <person name="Kaas R.S."/>
            <person name="Kennedy S."/>
            <person name="Kristiansen K."/>
            <person name="Kultima J.R."/>
            <person name="Leonard P."/>
            <person name="Levenez F."/>
            <person name="Lund O."/>
            <person name="Moumen B."/>
            <person name="Le Paslier D."/>
            <person name="Pons N."/>
            <person name="Pedersen O."/>
            <person name="Prifti E."/>
            <person name="Qin J."/>
            <person name="Raes J."/>
            <person name="Tap J."/>
            <person name="Tims S."/>
            <person name="Ussery D.W."/>
            <person name="Yamada T."/>
            <person name="MetaHit consortium"/>
            <person name="Renault P."/>
            <person name="Sicheritz-Ponten T."/>
            <person name="Bork P."/>
            <person name="Wang J."/>
            <person name="Brunak S."/>
            <person name="Ehrlich S.D."/>
        </authorList>
    </citation>
    <scope>NUCLEOTIDE SEQUENCE [LARGE SCALE GENOMIC DNA]</scope>
</reference>
<organism evidence="9 11">
    <name type="scientific">Candidatus Colimorpha enterica</name>
    <dbReference type="NCBI Taxonomy" id="3083063"/>
    <lineage>
        <taxon>Bacteria</taxon>
        <taxon>Pseudomonadati</taxon>
        <taxon>Bacteroidota</taxon>
        <taxon>Bacteroidia</taxon>
        <taxon>Bacteroidales</taxon>
        <taxon>Candidatus Colimorpha</taxon>
    </lineage>
</organism>